<evidence type="ECO:0000313" key="1">
    <source>
        <dbReference type="EMBL" id="CDE34091.1"/>
    </source>
</evidence>
<dbReference type="RefSeq" id="WP_022430985.1">
    <property type="nucleotide sequence ID" value="NZ_FR899310.1"/>
</dbReference>
<dbReference type="STRING" id="1263103.BN741_01887"/>
<accession>R7H458</accession>
<dbReference type="AlphaFoldDB" id="R7H458"/>
<organism evidence="1">
    <name type="scientific">Leyella stercorea CAG:629</name>
    <dbReference type="NCBI Taxonomy" id="1263103"/>
    <lineage>
        <taxon>Bacteria</taxon>
        <taxon>Pseudomonadati</taxon>
        <taxon>Bacteroidota</taxon>
        <taxon>Bacteroidia</taxon>
        <taxon>Bacteroidales</taxon>
        <taxon>Prevotellaceae</taxon>
        <taxon>Leyella</taxon>
    </lineage>
</organism>
<proteinExistence type="predicted"/>
<dbReference type="Proteomes" id="UP000018072">
    <property type="component" value="Unassembled WGS sequence"/>
</dbReference>
<dbReference type="EMBL" id="CBIT010000225">
    <property type="protein sequence ID" value="CDE34091.1"/>
    <property type="molecule type" value="Genomic_DNA"/>
</dbReference>
<gene>
    <name evidence="1" type="ORF">BN741_01887</name>
</gene>
<comment type="caution">
    <text evidence="1">The sequence shown here is derived from an EMBL/GenBank/DDBJ whole genome shotgun (WGS) entry which is preliminary data.</text>
</comment>
<sequence>MSKRTYLCGMKQETIPQAVIKEAQPFIDRYGNRLKYLGDVEGQKAWLFAFPADATIGYPVVYLFKNGEALEVSDSLAFDFIGMYVENLDEIGIE</sequence>
<protein>
    <submittedName>
        <fullName evidence="1">Uncharacterized protein</fullName>
    </submittedName>
</protein>
<name>R7H458_9BACT</name>
<reference evidence="1" key="1">
    <citation type="submission" date="2012-11" db="EMBL/GenBank/DDBJ databases">
        <title>Dependencies among metagenomic species, viruses, plasmids and units of genetic variation.</title>
        <authorList>
            <person name="Nielsen H.B."/>
            <person name="Almeida M."/>
            <person name="Juncker A.S."/>
            <person name="Rasmussen S."/>
            <person name="Li J."/>
            <person name="Sunagawa S."/>
            <person name="Plichta D."/>
            <person name="Gautier L."/>
            <person name="Le Chatelier E."/>
            <person name="Peletier E."/>
            <person name="Bonde I."/>
            <person name="Nielsen T."/>
            <person name="Manichanh C."/>
            <person name="Arumugam M."/>
            <person name="Batto J."/>
            <person name="Santos M.B.Q.D."/>
            <person name="Blom N."/>
            <person name="Borruel N."/>
            <person name="Burgdorf K.S."/>
            <person name="Boumezbeur F."/>
            <person name="Casellas F."/>
            <person name="Dore J."/>
            <person name="Guarner F."/>
            <person name="Hansen T."/>
            <person name="Hildebrand F."/>
            <person name="Kaas R.S."/>
            <person name="Kennedy S."/>
            <person name="Kristiansen K."/>
            <person name="Kultima J.R."/>
            <person name="Leonard P."/>
            <person name="Levenez F."/>
            <person name="Lund O."/>
            <person name="Moumen B."/>
            <person name="Le Paslier D."/>
            <person name="Pons N."/>
            <person name="Pedersen O."/>
            <person name="Prifti E."/>
            <person name="Qin J."/>
            <person name="Raes J."/>
            <person name="Tap J."/>
            <person name="Tims S."/>
            <person name="Ussery D.W."/>
            <person name="Yamada T."/>
            <person name="MetaHit consortium"/>
            <person name="Renault P."/>
            <person name="Sicheritz-Ponten T."/>
            <person name="Bork P."/>
            <person name="Wang J."/>
            <person name="Brunak S."/>
            <person name="Ehrlich S.D."/>
        </authorList>
    </citation>
    <scope>NUCLEOTIDE SEQUENCE [LARGE SCALE GENOMIC DNA]</scope>
</reference>